<keyword evidence="5 7" id="KW-0472">Membrane</keyword>
<feature type="transmembrane region" description="Helical" evidence="7">
    <location>
        <begin position="728"/>
        <end position="755"/>
    </location>
</feature>
<dbReference type="InterPro" id="IPR003838">
    <property type="entry name" value="ABC3_permease_C"/>
</dbReference>
<feature type="transmembrane region" description="Helical" evidence="7">
    <location>
        <begin position="431"/>
        <end position="453"/>
    </location>
</feature>
<keyword evidence="4 7" id="KW-1133">Transmembrane helix</keyword>
<name>A0A1B2HWI8_9PSEU</name>
<dbReference type="OrthoDB" id="3650991at2"/>
<dbReference type="GO" id="GO:0022857">
    <property type="term" value="F:transmembrane transporter activity"/>
    <property type="evidence" value="ECO:0007669"/>
    <property type="project" value="TreeGrafter"/>
</dbReference>
<feature type="transmembrane region" description="Helical" evidence="7">
    <location>
        <begin position="245"/>
        <end position="268"/>
    </location>
</feature>
<reference evidence="9 10" key="1">
    <citation type="submission" date="2016-07" db="EMBL/GenBank/DDBJ databases">
        <title>Complete genome sequence of the Lentzea guizhouensis DHS C013.</title>
        <authorList>
            <person name="Cao C."/>
        </authorList>
    </citation>
    <scope>NUCLEOTIDE SEQUENCE [LARGE SCALE GENOMIC DNA]</scope>
    <source>
        <strain evidence="9 10">DHS C013</strain>
    </source>
</reference>
<feature type="transmembrane region" description="Helical" evidence="7">
    <location>
        <begin position="399"/>
        <end position="419"/>
    </location>
</feature>
<dbReference type="EMBL" id="CP016793">
    <property type="protein sequence ID" value="ANZ42073.1"/>
    <property type="molecule type" value="Genomic_DNA"/>
</dbReference>
<dbReference type="PANTHER" id="PTHR30572">
    <property type="entry name" value="MEMBRANE COMPONENT OF TRANSPORTER-RELATED"/>
    <property type="match status" value="1"/>
</dbReference>
<dbReference type="AlphaFoldDB" id="A0A1B2HWI8"/>
<evidence type="ECO:0000313" key="10">
    <source>
        <dbReference type="Proteomes" id="UP000093053"/>
    </source>
</evidence>
<evidence type="ECO:0000256" key="2">
    <source>
        <dbReference type="ARBA" id="ARBA00022475"/>
    </source>
</evidence>
<feature type="transmembrane region" description="Helical" evidence="7">
    <location>
        <begin position="297"/>
        <end position="323"/>
    </location>
</feature>
<keyword evidence="3 7" id="KW-0812">Transmembrane</keyword>
<feature type="domain" description="ABC3 transporter permease C-terminal" evidence="8">
    <location>
        <begin position="252"/>
        <end position="372"/>
    </location>
</feature>
<keyword evidence="10" id="KW-1185">Reference proteome</keyword>
<feature type="transmembrane region" description="Helical" evidence="7">
    <location>
        <begin position="484"/>
        <end position="505"/>
    </location>
</feature>
<dbReference type="PANTHER" id="PTHR30572:SF4">
    <property type="entry name" value="ABC TRANSPORTER PERMEASE YTRF"/>
    <property type="match status" value="1"/>
</dbReference>
<accession>A0A1B2HWI8</accession>
<feature type="transmembrane region" description="Helical" evidence="7">
    <location>
        <begin position="674"/>
        <end position="699"/>
    </location>
</feature>
<dbReference type="STRING" id="1586287.BBK82_45240"/>
<feature type="transmembrane region" description="Helical" evidence="7">
    <location>
        <begin position="343"/>
        <end position="367"/>
    </location>
</feature>
<evidence type="ECO:0000259" key="8">
    <source>
        <dbReference type="Pfam" id="PF02687"/>
    </source>
</evidence>
<keyword evidence="2" id="KW-1003">Cell membrane</keyword>
<gene>
    <name evidence="9" type="ORF">BBK82_45240</name>
</gene>
<dbReference type="Pfam" id="PF02687">
    <property type="entry name" value="FtsX"/>
    <property type="match status" value="2"/>
</dbReference>
<evidence type="ECO:0000256" key="1">
    <source>
        <dbReference type="ARBA" id="ARBA00004651"/>
    </source>
</evidence>
<proteinExistence type="inferred from homology"/>
<dbReference type="KEGG" id="led:BBK82_45240"/>
<comment type="similarity">
    <text evidence="6">Belongs to the ABC-4 integral membrane protein family.</text>
</comment>
<dbReference type="Proteomes" id="UP000093053">
    <property type="component" value="Chromosome"/>
</dbReference>
<feature type="transmembrane region" description="Helical" evidence="7">
    <location>
        <begin position="20"/>
        <end position="39"/>
    </location>
</feature>
<comment type="subcellular location">
    <subcellularLocation>
        <location evidence="1">Cell membrane</location>
        <topology evidence="1">Multi-pass membrane protein</topology>
    </subcellularLocation>
</comment>
<dbReference type="RefSeq" id="WP_065920407.1">
    <property type="nucleotide sequence ID" value="NZ_CP016793.1"/>
</dbReference>
<sequence length="802" mass="82595">MSTSLRLGVAEFRARPGRALLPGVALVVGVACLLAALVLSDALTRSVDEGAPLTPSSVSHVVDVKQQPFDPSATGAQPTGPKLDDALLAKLSSVGRAVPVQVAQADLLDANGRAGQHRAEVHVQQPDLVRWPLAEGKAPAADGEVAVDKITAYERGLKPGDKVKLASADGKPVEVTVSGVMKKGGIDSRPIMVAGPDLARELDPQPFTKEVWVLGGNRDAVKAAAGASYVVWDPAPDADKIGNELTFILLPFSVLALATAVFVAAATFRAVYAQRQRQTALLRCIGAQRGPLVRRSLFEALVTGALAGIGGALLGGPMAWILARTFDVTGISVLFGAVELSPALLPSVGYVILGVVVAALLSVMAAVRPAINAARVSPLAALRDAESEVPPRSVRRLRLVFGLLFISGAALLALAAIAAKGTAVAPLAVTFSAIAAVTGLFWILGPVTVPFIARLFGKIGGSRWTQWKLAGAEVRRMPQRSASVALPLLLASSMVTFFLVLLGTAQELTYSFANEERPDATVVDAGERPLPSIPAQDGVAASAVLHKAENGSGVDPEEFKTWLKAQNVAGAEQLVAGTAIVPLHWEGRPFVESDGKQYKVVGTVAGTLTGYTPILGGLTTGPAEKVVVALKPGTDPAKFRADLQAALPNNPTVIVQTDADERAEADRYMHLGTVLMMVLLGLSVAVAVTGIGTALTISVQERRKELALRRALGVTQGGLQGGVIAEAVMLALVGVIGGGALGFGYALIAILSIGIPLVLPALSVVLPLVIGALAVVALAVVAAFGPSRGASRIRPAAGLASG</sequence>
<dbReference type="GO" id="GO:0005886">
    <property type="term" value="C:plasma membrane"/>
    <property type="evidence" value="ECO:0007669"/>
    <property type="project" value="UniProtKB-SubCell"/>
</dbReference>
<protein>
    <recommendedName>
        <fullName evidence="8">ABC3 transporter permease C-terminal domain-containing protein</fullName>
    </recommendedName>
</protein>
<evidence type="ECO:0000256" key="5">
    <source>
        <dbReference type="ARBA" id="ARBA00023136"/>
    </source>
</evidence>
<evidence type="ECO:0000313" key="9">
    <source>
        <dbReference type="EMBL" id="ANZ42073.1"/>
    </source>
</evidence>
<evidence type="ECO:0000256" key="6">
    <source>
        <dbReference type="ARBA" id="ARBA00038076"/>
    </source>
</evidence>
<feature type="transmembrane region" description="Helical" evidence="7">
    <location>
        <begin position="761"/>
        <end position="784"/>
    </location>
</feature>
<evidence type="ECO:0000256" key="4">
    <source>
        <dbReference type="ARBA" id="ARBA00022989"/>
    </source>
</evidence>
<evidence type="ECO:0000256" key="7">
    <source>
        <dbReference type="SAM" id="Phobius"/>
    </source>
</evidence>
<feature type="domain" description="ABC3 transporter permease C-terminal" evidence="8">
    <location>
        <begin position="678"/>
        <end position="793"/>
    </location>
</feature>
<evidence type="ECO:0000256" key="3">
    <source>
        <dbReference type="ARBA" id="ARBA00022692"/>
    </source>
</evidence>
<dbReference type="PROSITE" id="PS51257">
    <property type="entry name" value="PROKAR_LIPOPROTEIN"/>
    <property type="match status" value="1"/>
</dbReference>
<dbReference type="InterPro" id="IPR050250">
    <property type="entry name" value="Macrolide_Exporter_MacB"/>
</dbReference>
<organism evidence="9 10">
    <name type="scientific">Lentzea guizhouensis</name>
    <dbReference type="NCBI Taxonomy" id="1586287"/>
    <lineage>
        <taxon>Bacteria</taxon>
        <taxon>Bacillati</taxon>
        <taxon>Actinomycetota</taxon>
        <taxon>Actinomycetes</taxon>
        <taxon>Pseudonocardiales</taxon>
        <taxon>Pseudonocardiaceae</taxon>
        <taxon>Lentzea</taxon>
    </lineage>
</organism>